<dbReference type="SUPFAM" id="SSF52096">
    <property type="entry name" value="ClpP/crotonase"/>
    <property type="match status" value="1"/>
</dbReference>
<organism evidence="3 4">
    <name type="scientific">Alsobacter metallidurans</name>
    <dbReference type="NCBI Taxonomy" id="340221"/>
    <lineage>
        <taxon>Bacteria</taxon>
        <taxon>Pseudomonadati</taxon>
        <taxon>Pseudomonadota</taxon>
        <taxon>Alphaproteobacteria</taxon>
        <taxon>Hyphomicrobiales</taxon>
        <taxon>Alsobacteraceae</taxon>
        <taxon>Alsobacter</taxon>
    </lineage>
</organism>
<evidence type="ECO:0000313" key="3">
    <source>
        <dbReference type="EMBL" id="GGH24000.1"/>
    </source>
</evidence>
<dbReference type="AlphaFoldDB" id="A0A917I812"/>
<gene>
    <name evidence="3" type="ORF">GCM10007036_30080</name>
</gene>
<comment type="similarity">
    <text evidence="1 2">Belongs to the enoyl-CoA hydratase/isomerase family.</text>
</comment>
<dbReference type="PANTHER" id="PTHR11941:SF54">
    <property type="entry name" value="ENOYL-COA HYDRATASE, MITOCHONDRIAL"/>
    <property type="match status" value="1"/>
</dbReference>
<dbReference type="GO" id="GO:0003824">
    <property type="term" value="F:catalytic activity"/>
    <property type="evidence" value="ECO:0007669"/>
    <property type="project" value="InterPro"/>
</dbReference>
<evidence type="ECO:0000256" key="1">
    <source>
        <dbReference type="ARBA" id="ARBA00005254"/>
    </source>
</evidence>
<dbReference type="PANTHER" id="PTHR11941">
    <property type="entry name" value="ENOYL-COA HYDRATASE-RELATED"/>
    <property type="match status" value="1"/>
</dbReference>
<evidence type="ECO:0000313" key="4">
    <source>
        <dbReference type="Proteomes" id="UP000603912"/>
    </source>
</evidence>
<dbReference type="CDD" id="cd06558">
    <property type="entry name" value="crotonase-like"/>
    <property type="match status" value="1"/>
</dbReference>
<protein>
    <submittedName>
        <fullName evidence="3">Enoyl-CoA hydratase</fullName>
    </submittedName>
</protein>
<dbReference type="InterPro" id="IPR001753">
    <property type="entry name" value="Enoyl-CoA_hydra/iso"/>
</dbReference>
<evidence type="ECO:0000256" key="2">
    <source>
        <dbReference type="RuleBase" id="RU003707"/>
    </source>
</evidence>
<dbReference type="Proteomes" id="UP000603912">
    <property type="component" value="Unassembled WGS sequence"/>
</dbReference>
<name>A0A917I812_9HYPH</name>
<sequence length="253" mass="26531">MELTRSGAVAEIALQAGPLNLVTKPLLRSLNAALATLAGDAQVRCVILHGGTGRAFCAGSDIKEFAHLRENASEEKILFEDMVLRRLARLPAPTIAALDGPALGGGLELALACDLRVARVGIALGLTECRLGGLAGSGAVRLARLVGPARAKEMLFTGEVVDADQALAWGVVNRIARDGSALDAARAWAGVIADRGPLSNRLGKQLVDAALDEPLEGALSRSTVSQQAIFDSDDLREGMRAFFDKRTPVFRGS</sequence>
<dbReference type="Pfam" id="PF00378">
    <property type="entry name" value="ECH_1"/>
    <property type="match status" value="1"/>
</dbReference>
<dbReference type="EMBL" id="BMES01000002">
    <property type="protein sequence ID" value="GGH24000.1"/>
    <property type="molecule type" value="Genomic_DNA"/>
</dbReference>
<dbReference type="Gene3D" id="3.90.226.10">
    <property type="entry name" value="2-enoyl-CoA Hydratase, Chain A, domain 1"/>
    <property type="match status" value="1"/>
</dbReference>
<dbReference type="GO" id="GO:0006635">
    <property type="term" value="P:fatty acid beta-oxidation"/>
    <property type="evidence" value="ECO:0007669"/>
    <property type="project" value="TreeGrafter"/>
</dbReference>
<dbReference type="PROSITE" id="PS00166">
    <property type="entry name" value="ENOYL_COA_HYDRATASE"/>
    <property type="match status" value="1"/>
</dbReference>
<keyword evidence="4" id="KW-1185">Reference proteome</keyword>
<dbReference type="InterPro" id="IPR018376">
    <property type="entry name" value="Enoyl-CoA_hyd/isom_CS"/>
</dbReference>
<reference evidence="3" key="1">
    <citation type="journal article" date="2014" name="Int. J. Syst. Evol. Microbiol.">
        <title>Complete genome sequence of Corynebacterium casei LMG S-19264T (=DSM 44701T), isolated from a smear-ripened cheese.</title>
        <authorList>
            <consortium name="US DOE Joint Genome Institute (JGI-PGF)"/>
            <person name="Walter F."/>
            <person name="Albersmeier A."/>
            <person name="Kalinowski J."/>
            <person name="Ruckert C."/>
        </authorList>
    </citation>
    <scope>NUCLEOTIDE SEQUENCE</scope>
    <source>
        <strain evidence="3">CGMCC 1.12214</strain>
    </source>
</reference>
<proteinExistence type="inferred from homology"/>
<accession>A0A917I812</accession>
<comment type="caution">
    <text evidence="3">The sequence shown here is derived from an EMBL/GenBank/DDBJ whole genome shotgun (WGS) entry which is preliminary data.</text>
</comment>
<reference evidence="3" key="2">
    <citation type="submission" date="2020-09" db="EMBL/GenBank/DDBJ databases">
        <authorList>
            <person name="Sun Q."/>
            <person name="Zhou Y."/>
        </authorList>
    </citation>
    <scope>NUCLEOTIDE SEQUENCE</scope>
    <source>
        <strain evidence="3">CGMCC 1.12214</strain>
    </source>
</reference>
<dbReference type="InterPro" id="IPR029045">
    <property type="entry name" value="ClpP/crotonase-like_dom_sf"/>
</dbReference>